<feature type="compositionally biased region" description="Low complexity" evidence="4">
    <location>
        <begin position="228"/>
        <end position="251"/>
    </location>
</feature>
<dbReference type="SUPFAM" id="SSF50729">
    <property type="entry name" value="PH domain-like"/>
    <property type="match status" value="1"/>
</dbReference>
<feature type="region of interest" description="Disordered" evidence="4">
    <location>
        <begin position="220"/>
        <end position="275"/>
    </location>
</feature>
<dbReference type="EnsemblPlants" id="HORVU.MOREX.r3.5HG0530400.1">
    <property type="protein sequence ID" value="HORVU.MOREX.r3.5HG0530400.1"/>
    <property type="gene ID" value="HORVU.MOREX.r3.5HG0530400"/>
</dbReference>
<evidence type="ECO:0000256" key="2">
    <source>
        <dbReference type="ARBA" id="ARBA00008778"/>
    </source>
</evidence>
<dbReference type="FunFam" id="2.30.29.30:FF:000159">
    <property type="entry name" value="mRNA-decapping enzyme-like protein"/>
    <property type="match status" value="1"/>
</dbReference>
<keyword evidence="3" id="KW-0963">Cytoplasm</keyword>
<keyword evidence="6" id="KW-1185">Reference proteome</keyword>
<dbReference type="PANTHER" id="PTHR16290">
    <property type="entry name" value="TRANSCRIPTION FACTOR SMIF DECAPPING ENZYME DCP1"/>
    <property type="match status" value="1"/>
</dbReference>
<dbReference type="Gene3D" id="2.30.29.30">
    <property type="entry name" value="Pleckstrin-homology domain (PH domain)/Phosphotyrosine-binding domain (PTB)"/>
    <property type="match status" value="1"/>
</dbReference>
<accession>A0A8I6Y4L1</accession>
<dbReference type="AlphaFoldDB" id="A0A8I6Y4L1"/>
<reference evidence="6" key="1">
    <citation type="journal article" date="2012" name="Nature">
        <title>A physical, genetic and functional sequence assembly of the barley genome.</title>
        <authorList>
            <consortium name="The International Barley Genome Sequencing Consortium"/>
            <person name="Mayer K.F."/>
            <person name="Waugh R."/>
            <person name="Brown J.W."/>
            <person name="Schulman A."/>
            <person name="Langridge P."/>
            <person name="Platzer M."/>
            <person name="Fincher G.B."/>
            <person name="Muehlbauer G.J."/>
            <person name="Sato K."/>
            <person name="Close T.J."/>
            <person name="Wise R.P."/>
            <person name="Stein N."/>
        </authorList>
    </citation>
    <scope>NUCLEOTIDE SEQUENCE [LARGE SCALE GENOMIC DNA]</scope>
    <source>
        <strain evidence="6">cv. Morex</strain>
    </source>
</reference>
<dbReference type="GO" id="GO:0003729">
    <property type="term" value="F:mRNA binding"/>
    <property type="evidence" value="ECO:0000318"/>
    <property type="project" value="GO_Central"/>
</dbReference>
<protein>
    <recommendedName>
        <fullName evidence="7">mRNA-decapping enzyme-like protein</fullName>
    </recommendedName>
</protein>
<reference evidence="5" key="3">
    <citation type="submission" date="2022-01" db="UniProtKB">
        <authorList>
            <consortium name="EnsemblPlants"/>
        </authorList>
    </citation>
    <scope>IDENTIFICATION</scope>
    <source>
        <strain evidence="5">subsp. vulgare</strain>
    </source>
</reference>
<dbReference type="SMR" id="A0A8I6Y4L1"/>
<dbReference type="GO" id="GO:0000932">
    <property type="term" value="C:P-body"/>
    <property type="evidence" value="ECO:0000318"/>
    <property type="project" value="GO_Central"/>
</dbReference>
<evidence type="ECO:0000256" key="1">
    <source>
        <dbReference type="ARBA" id="ARBA00004496"/>
    </source>
</evidence>
<comment type="similarity">
    <text evidence="2">Belongs to the DCP1 family.</text>
</comment>
<feature type="compositionally biased region" description="Acidic residues" evidence="4">
    <location>
        <begin position="170"/>
        <end position="182"/>
    </location>
</feature>
<dbReference type="PANTHER" id="PTHR16290:SF25">
    <property type="entry name" value="WH1 DOMAIN-CONTAINING PROTEIN"/>
    <property type="match status" value="1"/>
</dbReference>
<dbReference type="CDD" id="cd13182">
    <property type="entry name" value="EVH1-like_Dcp1"/>
    <property type="match status" value="1"/>
</dbReference>
<feature type="region of interest" description="Disordered" evidence="4">
    <location>
        <begin position="170"/>
        <end position="190"/>
    </location>
</feature>
<dbReference type="GO" id="GO:0031087">
    <property type="term" value="P:deadenylation-independent decapping of nuclear-transcribed mRNA"/>
    <property type="evidence" value="ECO:0000318"/>
    <property type="project" value="GO_Central"/>
</dbReference>
<feature type="region of interest" description="Disordered" evidence="4">
    <location>
        <begin position="1"/>
        <end position="21"/>
    </location>
</feature>
<dbReference type="Pfam" id="PF06058">
    <property type="entry name" value="DCP1"/>
    <property type="match status" value="1"/>
</dbReference>
<reference evidence="5" key="2">
    <citation type="submission" date="2020-10" db="EMBL/GenBank/DDBJ databases">
        <authorList>
            <person name="Scholz U."/>
            <person name="Mascher M."/>
            <person name="Fiebig A."/>
        </authorList>
    </citation>
    <scope>NUCLEOTIDE SEQUENCE [LARGE SCALE GENOMIC DNA]</scope>
    <source>
        <strain evidence="5">cv. Morex</strain>
    </source>
</reference>
<comment type="subcellular location">
    <subcellularLocation>
        <location evidence="1">Cytoplasm</location>
    </subcellularLocation>
</comment>
<evidence type="ECO:0000256" key="4">
    <source>
        <dbReference type="SAM" id="MobiDB-lite"/>
    </source>
</evidence>
<dbReference type="RefSeq" id="XP_044945789.1">
    <property type="nucleotide sequence ID" value="XM_045089854.1"/>
</dbReference>
<evidence type="ECO:0000313" key="5">
    <source>
        <dbReference type="EnsemblPlants" id="HORVU.MOREX.r3.5HG0530400.1"/>
    </source>
</evidence>
<feature type="region of interest" description="Disordered" evidence="4">
    <location>
        <begin position="329"/>
        <end position="456"/>
    </location>
</feature>
<sequence>MKRRGGGGGGRRSKVTPNLGADREGTRLLNLTVLRRLDPAVADILITAASVTAYSFDQDTARWSHKGVEGSLFVVKRNTQPRFQFLVMNRRNTENLVEDLLDGFEYQAEVPYIIYRNAASEIIGIWFYEPEECGEVVHIFSRIHKAYSRASPKKMVPSVQSFSDFEELEVASDVPSSEEDTLEQPTTSSSMVPGSVGYKLFPALITAAACVGAPTGGAGPVQPNQPIRAVPSSRHASPAPSAVSSQPPASHNLLPPSRALSATMVPPDAHVPTSAPTIQAASLTKLPFFPPIPTTSPQATTAHAAFPSSAPPPFLPPLVIQHQQSATPFLQPFPLPSAPPPLDPPHRQSAPLPQQPFAQSTAPPPLDPQHRQSAPLAQPFTQSTAPPALDPQQRQSAPLFKPFQLSSAPPPPRPQHWQRSPSLDHFARPAECPPPPYGALLLQPFPPPNPPPPLLAPTASYGPEILSRDKLRGALLRLVQNDDFIDMLYREIVKG</sequence>
<dbReference type="InterPro" id="IPR011993">
    <property type="entry name" value="PH-like_dom_sf"/>
</dbReference>
<feature type="compositionally biased region" description="Pro residues" evidence="4">
    <location>
        <begin position="444"/>
        <end position="455"/>
    </location>
</feature>
<dbReference type="GeneID" id="123394949"/>
<name>A0A8I6Y4L1_HORVV</name>
<dbReference type="InterPro" id="IPR010334">
    <property type="entry name" value="Dcp1"/>
</dbReference>
<feature type="compositionally biased region" description="Pro residues" evidence="4">
    <location>
        <begin position="331"/>
        <end position="343"/>
    </location>
</feature>
<evidence type="ECO:0000256" key="3">
    <source>
        <dbReference type="ARBA" id="ARBA00022490"/>
    </source>
</evidence>
<dbReference type="GO" id="GO:0008047">
    <property type="term" value="F:enzyme activator activity"/>
    <property type="evidence" value="ECO:0007669"/>
    <property type="project" value="InterPro"/>
</dbReference>
<proteinExistence type="inferred from homology"/>
<dbReference type="Proteomes" id="UP000011116">
    <property type="component" value="Chromosome 5H"/>
</dbReference>
<gene>
    <name evidence="5" type="primary">LOC123394949</name>
</gene>
<organism evidence="5 6">
    <name type="scientific">Hordeum vulgare subsp. vulgare</name>
    <name type="common">Domesticated barley</name>
    <dbReference type="NCBI Taxonomy" id="112509"/>
    <lineage>
        <taxon>Eukaryota</taxon>
        <taxon>Viridiplantae</taxon>
        <taxon>Streptophyta</taxon>
        <taxon>Embryophyta</taxon>
        <taxon>Tracheophyta</taxon>
        <taxon>Spermatophyta</taxon>
        <taxon>Magnoliopsida</taxon>
        <taxon>Liliopsida</taxon>
        <taxon>Poales</taxon>
        <taxon>Poaceae</taxon>
        <taxon>BOP clade</taxon>
        <taxon>Pooideae</taxon>
        <taxon>Triticodae</taxon>
        <taxon>Triticeae</taxon>
        <taxon>Hordeinae</taxon>
        <taxon>Hordeum</taxon>
    </lineage>
</organism>
<dbReference type="GO" id="GO:0000290">
    <property type="term" value="P:deadenylation-dependent decapping of nuclear-transcribed mRNA"/>
    <property type="evidence" value="ECO:0000318"/>
    <property type="project" value="GO_Central"/>
</dbReference>
<dbReference type="KEGG" id="hvg:123394949"/>
<evidence type="ECO:0000313" key="6">
    <source>
        <dbReference type="Proteomes" id="UP000011116"/>
    </source>
</evidence>
<dbReference type="OrthoDB" id="440673at2759"/>
<dbReference type="Gramene" id="HORVU.MOREX.r2.5HG0441250.1">
    <property type="protein sequence ID" value="HORVU.MOREX.r2.5HG0441250.1"/>
    <property type="gene ID" value="HORVU.MOREX.r2.5HG0441250"/>
</dbReference>
<feature type="compositionally biased region" description="Gly residues" evidence="4">
    <location>
        <begin position="1"/>
        <end position="10"/>
    </location>
</feature>
<evidence type="ECO:0008006" key="7">
    <source>
        <dbReference type="Google" id="ProtNLM"/>
    </source>
</evidence>
<dbReference type="Gramene" id="HORVU.MOREX.r3.5HG0530400.1">
    <property type="protein sequence ID" value="HORVU.MOREX.r3.5HG0530400.1"/>
    <property type="gene ID" value="HORVU.MOREX.r3.5HG0530400"/>
</dbReference>